<feature type="transmembrane region" description="Helical" evidence="1">
    <location>
        <begin position="53"/>
        <end position="69"/>
    </location>
</feature>
<reference evidence="2 3" key="1">
    <citation type="submission" date="2020-07" db="EMBL/GenBank/DDBJ databases">
        <title>Thermoactinomyces phylogeny.</title>
        <authorList>
            <person name="Dunlap C."/>
        </authorList>
    </citation>
    <scope>NUCLEOTIDE SEQUENCE [LARGE SCALE GENOMIC DNA]</scope>
    <source>
        <strain evidence="2 3">AMNI-1</strain>
    </source>
</reference>
<dbReference type="EMBL" id="JACEOL010000095">
    <property type="protein sequence ID" value="MBA4603928.1"/>
    <property type="molecule type" value="Genomic_DNA"/>
</dbReference>
<feature type="transmembrane region" description="Helical" evidence="1">
    <location>
        <begin position="7"/>
        <end position="27"/>
    </location>
</feature>
<keyword evidence="1" id="KW-0472">Membrane</keyword>
<keyword evidence="3" id="KW-1185">Reference proteome</keyword>
<evidence type="ECO:0000313" key="2">
    <source>
        <dbReference type="EMBL" id="MBA4603928.1"/>
    </source>
</evidence>
<dbReference type="AlphaFoldDB" id="A0A7W1XVF4"/>
<gene>
    <name evidence="2" type="ORF">H2C83_16925</name>
</gene>
<evidence type="ECO:0000313" key="3">
    <source>
        <dbReference type="Proteomes" id="UP000538292"/>
    </source>
</evidence>
<organism evidence="2 3">
    <name type="scientific">Thermoactinomyces mirandus</name>
    <dbReference type="NCBI Taxonomy" id="2756294"/>
    <lineage>
        <taxon>Bacteria</taxon>
        <taxon>Bacillati</taxon>
        <taxon>Bacillota</taxon>
        <taxon>Bacilli</taxon>
        <taxon>Bacillales</taxon>
        <taxon>Thermoactinomycetaceae</taxon>
        <taxon>Thermoactinomyces</taxon>
    </lineage>
</organism>
<protein>
    <submittedName>
        <fullName evidence="2">Uncharacterized protein</fullName>
    </submittedName>
</protein>
<dbReference type="RefSeq" id="WP_181742400.1">
    <property type="nucleotide sequence ID" value="NZ_JACEOL010000095.1"/>
</dbReference>
<name>A0A7W1XVF4_9BACL</name>
<accession>A0A7W1XVF4</accession>
<sequence length="75" mass="8397">MRRTSIIMVVIGMFMIIIGLLPAFILYPGMGGGLTWGSTSYLNFLIFQTDEHWVWQIGLLVVILGVILSRRGKGK</sequence>
<proteinExistence type="predicted"/>
<keyword evidence="1" id="KW-0812">Transmembrane</keyword>
<keyword evidence="1" id="KW-1133">Transmembrane helix</keyword>
<comment type="caution">
    <text evidence="2">The sequence shown here is derived from an EMBL/GenBank/DDBJ whole genome shotgun (WGS) entry which is preliminary data.</text>
</comment>
<evidence type="ECO:0000256" key="1">
    <source>
        <dbReference type="SAM" id="Phobius"/>
    </source>
</evidence>
<dbReference type="Proteomes" id="UP000538292">
    <property type="component" value="Unassembled WGS sequence"/>
</dbReference>